<accession>A0A4U1BJY0</accession>
<dbReference type="Pfam" id="PF22678">
    <property type="entry name" value="Cytochrom_c_NrfB-like"/>
    <property type="match status" value="1"/>
</dbReference>
<evidence type="ECO:0000256" key="2">
    <source>
        <dbReference type="SAM" id="SignalP"/>
    </source>
</evidence>
<dbReference type="SUPFAM" id="SSF48695">
    <property type="entry name" value="Multiheme cytochromes"/>
    <property type="match status" value="1"/>
</dbReference>
<gene>
    <name evidence="5" type="ORF">FCL42_17680</name>
</gene>
<dbReference type="AlphaFoldDB" id="A0A4U1BJY0"/>
<name>A0A4U1BJY0_9GAMM</name>
<feature type="domain" description="Doubled CXXCH motif" evidence="3">
    <location>
        <begin position="184"/>
        <end position="224"/>
    </location>
</feature>
<feature type="chain" id="PRO_5020593461" evidence="2">
    <location>
        <begin position="26"/>
        <end position="308"/>
    </location>
</feature>
<feature type="domain" description="Cytochrome c-type protein NrfB-like" evidence="4">
    <location>
        <begin position="84"/>
        <end position="157"/>
    </location>
</feature>
<dbReference type="InterPro" id="IPR010177">
    <property type="entry name" value="Paired_CXXCH_1"/>
</dbReference>
<dbReference type="PANTHER" id="PTHR35038">
    <property type="entry name" value="DISSIMILATORY SULFITE REDUCTASE SIRA"/>
    <property type="match status" value="1"/>
</dbReference>
<evidence type="ECO:0000259" key="4">
    <source>
        <dbReference type="Pfam" id="PF22678"/>
    </source>
</evidence>
<dbReference type="NCBIfam" id="TIGR01905">
    <property type="entry name" value="paired_CXXCH_1"/>
    <property type="match status" value="2"/>
</dbReference>
<dbReference type="PANTHER" id="PTHR35038:SF6">
    <property type="entry name" value="SURFACE LOCALIZED DECAHEME CYTOCHROME C LIPOPROTEIN"/>
    <property type="match status" value="1"/>
</dbReference>
<dbReference type="InterPro" id="IPR020015">
    <property type="entry name" value="Decahaem_cyt-c_DmsE"/>
</dbReference>
<dbReference type="GO" id="GO:0016491">
    <property type="term" value="F:oxidoreductase activity"/>
    <property type="evidence" value="ECO:0007669"/>
    <property type="project" value="TreeGrafter"/>
</dbReference>
<dbReference type="NCBIfam" id="TIGR03508">
    <property type="entry name" value="decahem_SO"/>
    <property type="match status" value="1"/>
</dbReference>
<dbReference type="InterPro" id="IPR053875">
    <property type="entry name" value="Cytochrom_c_NrfB-like_dom"/>
</dbReference>
<protein>
    <submittedName>
        <fullName evidence="5">DmsE family decaheme c-type cytochrome</fullName>
    </submittedName>
</protein>
<dbReference type="Proteomes" id="UP000305675">
    <property type="component" value="Unassembled WGS sequence"/>
</dbReference>
<dbReference type="OrthoDB" id="6398708at2"/>
<keyword evidence="6" id="KW-1185">Reference proteome</keyword>
<sequence>MKLKIRPLGVLLAPLMLGLCASSYAAQTPKSDLDVLMHKFEQGKYSKKGADGCLMCHKKNDKVMALFDGVHGNTQQGPMAGLQCEACHGPQGKHKGKNEPMIAFGDESALDASMQNSVCLACHQDGEQSQWHNSLHDMEEVSCVSCHEVHVAQDPILDKRTQNDTCQSCHQSQAGAAHKRSAHPIASDQMQCTSCHNPHGDIGNAALKQPVLNDNCYQCHADKRGPFLWEHAPVVEDCSICHDAHGSVNDNLLKTRVPMLCKECHSEDGHPSTIPGTNQSIQVAGQGCLNCHTQIHGSNSPKGRALQF</sequence>
<keyword evidence="1 2" id="KW-0732">Signal</keyword>
<reference evidence="5 6" key="1">
    <citation type="submission" date="2019-04" db="EMBL/GenBank/DDBJ databases">
        <authorList>
            <person name="Hwang J.C."/>
        </authorList>
    </citation>
    <scope>NUCLEOTIDE SEQUENCE [LARGE SCALE GENOMIC DNA]</scope>
    <source>
        <strain evidence="5 6">IMCC35002</strain>
    </source>
</reference>
<feature type="domain" description="Doubled CXXCH motif" evidence="3">
    <location>
        <begin position="231"/>
        <end position="268"/>
    </location>
</feature>
<evidence type="ECO:0000259" key="3">
    <source>
        <dbReference type="Pfam" id="PF09699"/>
    </source>
</evidence>
<dbReference type="InterPro" id="IPR051829">
    <property type="entry name" value="Multiheme_Cytochr_ET"/>
</dbReference>
<dbReference type="InterPro" id="IPR036280">
    <property type="entry name" value="Multihaem_cyt_sf"/>
</dbReference>
<evidence type="ECO:0000256" key="1">
    <source>
        <dbReference type="ARBA" id="ARBA00022729"/>
    </source>
</evidence>
<proteinExistence type="predicted"/>
<dbReference type="EMBL" id="SWCJ01000018">
    <property type="protein sequence ID" value="TKB51724.1"/>
    <property type="molecule type" value="Genomic_DNA"/>
</dbReference>
<dbReference type="Gene3D" id="1.10.1130.10">
    <property type="entry name" value="Flavocytochrome C3, Chain A"/>
    <property type="match status" value="2"/>
</dbReference>
<organism evidence="5 6">
    <name type="scientific">Ferrimonas aestuarii</name>
    <dbReference type="NCBI Taxonomy" id="2569539"/>
    <lineage>
        <taxon>Bacteria</taxon>
        <taxon>Pseudomonadati</taxon>
        <taxon>Pseudomonadota</taxon>
        <taxon>Gammaproteobacteria</taxon>
        <taxon>Alteromonadales</taxon>
        <taxon>Ferrimonadaceae</taxon>
        <taxon>Ferrimonas</taxon>
    </lineage>
</organism>
<feature type="signal peptide" evidence="2">
    <location>
        <begin position="1"/>
        <end position="25"/>
    </location>
</feature>
<dbReference type="Pfam" id="PF09699">
    <property type="entry name" value="Paired_CXXCH_1"/>
    <property type="match status" value="2"/>
</dbReference>
<evidence type="ECO:0000313" key="6">
    <source>
        <dbReference type="Proteomes" id="UP000305675"/>
    </source>
</evidence>
<evidence type="ECO:0000313" key="5">
    <source>
        <dbReference type="EMBL" id="TKB51724.1"/>
    </source>
</evidence>
<comment type="caution">
    <text evidence="5">The sequence shown here is derived from an EMBL/GenBank/DDBJ whole genome shotgun (WGS) entry which is preliminary data.</text>
</comment>
<dbReference type="Gene3D" id="3.90.10.10">
    <property type="entry name" value="Cytochrome C3"/>
    <property type="match status" value="1"/>
</dbReference>